<dbReference type="EMBL" id="FWZT01000010">
    <property type="protein sequence ID" value="SMF34132.1"/>
    <property type="molecule type" value="Genomic_DNA"/>
</dbReference>
<protein>
    <recommendedName>
        <fullName evidence="3">Small ribosomal subunit protein bS16</fullName>
    </recommendedName>
</protein>
<dbReference type="PANTHER" id="PTHR12919">
    <property type="entry name" value="30S RIBOSOMAL PROTEIN S16"/>
    <property type="match status" value="1"/>
</dbReference>
<dbReference type="PANTHER" id="PTHR12919:SF20">
    <property type="entry name" value="SMALL RIBOSOMAL SUBUNIT PROTEIN BS16M"/>
    <property type="match status" value="1"/>
</dbReference>
<dbReference type="AlphaFoldDB" id="A0A1Y6C315"/>
<gene>
    <name evidence="3" type="primary">rpsP</name>
    <name evidence="4" type="ORF">SAMN06296036_110132</name>
</gene>
<dbReference type="RefSeq" id="WP_132320892.1">
    <property type="nucleotide sequence ID" value="NZ_FWZT01000010.1"/>
</dbReference>
<dbReference type="GO" id="GO:0015935">
    <property type="term" value="C:small ribosomal subunit"/>
    <property type="evidence" value="ECO:0007669"/>
    <property type="project" value="TreeGrafter"/>
</dbReference>
<dbReference type="NCBIfam" id="TIGR00002">
    <property type="entry name" value="S16"/>
    <property type="match status" value="1"/>
</dbReference>
<evidence type="ECO:0000313" key="4">
    <source>
        <dbReference type="EMBL" id="SMF34132.1"/>
    </source>
</evidence>
<dbReference type="STRING" id="1513793.SAMN06296036_110132"/>
<dbReference type="HAMAP" id="MF_00385">
    <property type="entry name" value="Ribosomal_bS16"/>
    <property type="match status" value="1"/>
</dbReference>
<evidence type="ECO:0000313" key="5">
    <source>
        <dbReference type="Proteomes" id="UP000192907"/>
    </source>
</evidence>
<dbReference type="GO" id="GO:0003735">
    <property type="term" value="F:structural constituent of ribosome"/>
    <property type="evidence" value="ECO:0007669"/>
    <property type="project" value="InterPro"/>
</dbReference>
<dbReference type="InterPro" id="IPR023803">
    <property type="entry name" value="Ribosomal_bS16_dom_sf"/>
</dbReference>
<comment type="similarity">
    <text evidence="3">Belongs to the bacterial ribosomal protein bS16 family.</text>
</comment>
<reference evidence="5" key="1">
    <citation type="submission" date="2017-04" db="EMBL/GenBank/DDBJ databases">
        <authorList>
            <person name="Varghese N."/>
            <person name="Submissions S."/>
        </authorList>
    </citation>
    <scope>NUCLEOTIDE SEQUENCE [LARGE SCALE GENOMIC DNA]</scope>
    <source>
        <strain evidence="5">RKEM611</strain>
    </source>
</reference>
<evidence type="ECO:0000256" key="2">
    <source>
        <dbReference type="ARBA" id="ARBA00023274"/>
    </source>
</evidence>
<keyword evidence="5" id="KW-1185">Reference proteome</keyword>
<dbReference type="Pfam" id="PF00886">
    <property type="entry name" value="Ribosomal_S16"/>
    <property type="match status" value="1"/>
</dbReference>
<accession>A0A1Y6C315</accession>
<organism evidence="4 5">
    <name type="scientific">Pseudobacteriovorax antillogorgiicola</name>
    <dbReference type="NCBI Taxonomy" id="1513793"/>
    <lineage>
        <taxon>Bacteria</taxon>
        <taxon>Pseudomonadati</taxon>
        <taxon>Bdellovibrionota</taxon>
        <taxon>Oligoflexia</taxon>
        <taxon>Oligoflexales</taxon>
        <taxon>Pseudobacteriovoracaceae</taxon>
        <taxon>Pseudobacteriovorax</taxon>
    </lineage>
</organism>
<dbReference type="GO" id="GO:0006412">
    <property type="term" value="P:translation"/>
    <property type="evidence" value="ECO:0007669"/>
    <property type="project" value="UniProtKB-UniRule"/>
</dbReference>
<sequence length="87" mass="10206">MALTLRLQRHGSTHRPFYHIVATDSRRPRDGRFIEKLGYYDPNHKPSIMEVKADRVQYWYSHGAVVTDAVKTILKRKEVKLDRKAGK</sequence>
<dbReference type="SUPFAM" id="SSF54565">
    <property type="entry name" value="Ribosomal protein S16"/>
    <property type="match status" value="1"/>
</dbReference>
<dbReference type="InterPro" id="IPR000307">
    <property type="entry name" value="Ribosomal_bS16"/>
</dbReference>
<keyword evidence="2 3" id="KW-0687">Ribonucleoprotein</keyword>
<dbReference type="Proteomes" id="UP000192907">
    <property type="component" value="Unassembled WGS sequence"/>
</dbReference>
<proteinExistence type="inferred from homology"/>
<dbReference type="GO" id="GO:0005737">
    <property type="term" value="C:cytoplasm"/>
    <property type="evidence" value="ECO:0007669"/>
    <property type="project" value="UniProtKB-ARBA"/>
</dbReference>
<dbReference type="OrthoDB" id="9807878at2"/>
<dbReference type="Gene3D" id="3.30.1320.10">
    <property type="match status" value="1"/>
</dbReference>
<evidence type="ECO:0000256" key="3">
    <source>
        <dbReference type="HAMAP-Rule" id="MF_00385"/>
    </source>
</evidence>
<keyword evidence="1 3" id="KW-0689">Ribosomal protein</keyword>
<name>A0A1Y6C315_9BACT</name>
<evidence type="ECO:0000256" key="1">
    <source>
        <dbReference type="ARBA" id="ARBA00022980"/>
    </source>
</evidence>